<reference evidence="3 4" key="1">
    <citation type="submission" date="2014-04" db="EMBL/GenBank/DDBJ databases">
        <title>Evolutionary Origins and Diversification of the Mycorrhizal Mutualists.</title>
        <authorList>
            <consortium name="DOE Joint Genome Institute"/>
            <consortium name="Mycorrhizal Genomics Consortium"/>
            <person name="Kohler A."/>
            <person name="Kuo A."/>
            <person name="Nagy L.G."/>
            <person name="Floudas D."/>
            <person name="Copeland A."/>
            <person name="Barry K.W."/>
            <person name="Cichocki N."/>
            <person name="Veneault-Fourrey C."/>
            <person name="LaButti K."/>
            <person name="Lindquist E.A."/>
            <person name="Lipzen A."/>
            <person name="Lundell T."/>
            <person name="Morin E."/>
            <person name="Murat C."/>
            <person name="Riley R."/>
            <person name="Ohm R."/>
            <person name="Sun H."/>
            <person name="Tunlid A."/>
            <person name="Henrissat B."/>
            <person name="Grigoriev I.V."/>
            <person name="Hibbett D.S."/>
            <person name="Martin F."/>
        </authorList>
    </citation>
    <scope>NUCLEOTIDE SEQUENCE [LARGE SCALE GENOMIC DNA]</scope>
    <source>
        <strain evidence="3 4">FD-317 M1</strain>
    </source>
</reference>
<organism evidence="3 4">
    <name type="scientific">Collybiopsis luxurians FD-317 M1</name>
    <dbReference type="NCBI Taxonomy" id="944289"/>
    <lineage>
        <taxon>Eukaryota</taxon>
        <taxon>Fungi</taxon>
        <taxon>Dikarya</taxon>
        <taxon>Basidiomycota</taxon>
        <taxon>Agaricomycotina</taxon>
        <taxon>Agaricomycetes</taxon>
        <taxon>Agaricomycetidae</taxon>
        <taxon>Agaricales</taxon>
        <taxon>Marasmiineae</taxon>
        <taxon>Omphalotaceae</taxon>
        <taxon>Collybiopsis</taxon>
        <taxon>Collybiopsis luxurians</taxon>
    </lineage>
</organism>
<evidence type="ECO:0000256" key="2">
    <source>
        <dbReference type="ARBA" id="ARBA00023239"/>
    </source>
</evidence>
<evidence type="ECO:0000313" key="4">
    <source>
        <dbReference type="Proteomes" id="UP000053593"/>
    </source>
</evidence>
<protein>
    <recommendedName>
        <fullName evidence="5">Terpene synthase</fullName>
    </recommendedName>
</protein>
<dbReference type="OrthoDB" id="2998174at2759"/>
<dbReference type="Gene3D" id="1.10.600.10">
    <property type="entry name" value="Farnesyl Diphosphate Synthase"/>
    <property type="match status" value="1"/>
</dbReference>
<gene>
    <name evidence="3" type="ORF">GYMLUDRAFT_474275</name>
</gene>
<dbReference type="SFLD" id="SFLDS00005">
    <property type="entry name" value="Isoprenoid_Synthase_Type_I"/>
    <property type="match status" value="1"/>
</dbReference>
<dbReference type="SUPFAM" id="SSF48576">
    <property type="entry name" value="Terpenoid synthases"/>
    <property type="match status" value="1"/>
</dbReference>
<dbReference type="Pfam" id="PF06330">
    <property type="entry name" value="TRI5"/>
    <property type="match status" value="1"/>
</dbReference>
<evidence type="ECO:0000256" key="1">
    <source>
        <dbReference type="ARBA" id="ARBA00007946"/>
    </source>
</evidence>
<dbReference type="Proteomes" id="UP000053593">
    <property type="component" value="Unassembled WGS sequence"/>
</dbReference>
<name>A0A0D0BGJ0_9AGAR</name>
<evidence type="ECO:0000313" key="3">
    <source>
        <dbReference type="EMBL" id="KIK62990.1"/>
    </source>
</evidence>
<evidence type="ECO:0008006" key="5">
    <source>
        <dbReference type="Google" id="ProtNLM"/>
    </source>
</evidence>
<dbReference type="InterPro" id="IPR024652">
    <property type="entry name" value="Trichodiene_synth"/>
</dbReference>
<proteinExistence type="inferred from homology"/>
<dbReference type="InterPro" id="IPR008949">
    <property type="entry name" value="Isoprenoid_synthase_dom_sf"/>
</dbReference>
<dbReference type="GO" id="GO:0016838">
    <property type="term" value="F:carbon-oxygen lyase activity, acting on phosphates"/>
    <property type="evidence" value="ECO:0007669"/>
    <property type="project" value="InterPro"/>
</dbReference>
<dbReference type="HOGENOM" id="CLU_052212_0_2_1"/>
<accession>A0A0D0BGJ0</accession>
<keyword evidence="2" id="KW-0456">Lyase</keyword>
<sequence>MQSMSITKQEISSAIQYFLSRCSFPYRKVPMDLSLLELCYNEAEKRGYITKGSEELKSYIPGGVIIATTTYGHLEDTSAKVWIALLTATALFSDDKGQKDTRPASVFSERLLAGQPQEDHVLDALADLLKEAPRIFPRITANFMVVSMLNYTNGLLMEKQALDMKISSAADNYPTFARLISGAPELYGLAAFPPDIPVEAFIQTLPSLMLIVINVNDILSIYKEEISGESNNYISLLADSRGCNKGHALHSIIHETIEAHEKILRILEPNKAATDAYMKFACGYVDFHTGLENRYRLDELALPFIAKANDPIDD</sequence>
<keyword evidence="4" id="KW-1185">Reference proteome</keyword>
<dbReference type="AlphaFoldDB" id="A0A0D0BGJ0"/>
<dbReference type="SFLD" id="SFLDG01021">
    <property type="entry name" value="Trichodiene_Synthase_Like"/>
    <property type="match status" value="1"/>
</dbReference>
<comment type="similarity">
    <text evidence="1">Belongs to the trichodiene synthase family.</text>
</comment>
<dbReference type="EMBL" id="KN834765">
    <property type="protein sequence ID" value="KIK62990.1"/>
    <property type="molecule type" value="Genomic_DNA"/>
</dbReference>